<accession>A0A7D5UXS3</accession>
<dbReference type="GO" id="GO:0003700">
    <property type="term" value="F:DNA-binding transcription factor activity"/>
    <property type="evidence" value="ECO:0007669"/>
    <property type="project" value="TreeGrafter"/>
</dbReference>
<dbReference type="GeneID" id="26244579"/>
<dbReference type="KEGG" id="mbrn:26244579"/>
<dbReference type="RefSeq" id="XP_014542630.1">
    <property type="nucleotide sequence ID" value="XM_014687144.1"/>
</dbReference>
<dbReference type="OrthoDB" id="3597252at2759"/>
<keyword evidence="4" id="KW-1185">Reference proteome</keyword>
<dbReference type="Proteomes" id="UP000510686">
    <property type="component" value="Chromosome 3"/>
</dbReference>
<protein>
    <recommendedName>
        <fullName evidence="5">Transcription factor domain-containing protein</fullName>
    </recommendedName>
</protein>
<reference evidence="3 4" key="1">
    <citation type="submission" date="2020-07" db="EMBL/GenBank/DDBJ databases">
        <title>Telomere length de novo assembly of all 7 chromosomes of the fungus, Metarhizium brunneum, using a novel assembly pipeline.</title>
        <authorList>
            <person name="Saud z."/>
            <person name="Kortsinoglou A."/>
            <person name="Kouvelis V.N."/>
            <person name="Butt T.M."/>
        </authorList>
    </citation>
    <scope>NUCLEOTIDE SEQUENCE [LARGE SCALE GENOMIC DNA]</scope>
    <source>
        <strain evidence="3 4">4556</strain>
    </source>
</reference>
<evidence type="ECO:0000313" key="3">
    <source>
        <dbReference type="EMBL" id="QLI69397.1"/>
    </source>
</evidence>
<keyword evidence="2" id="KW-0539">Nucleus</keyword>
<dbReference type="GO" id="GO:0005634">
    <property type="term" value="C:nucleus"/>
    <property type="evidence" value="ECO:0007669"/>
    <property type="project" value="UniProtKB-SubCell"/>
</dbReference>
<dbReference type="EMBL" id="CP058934">
    <property type="protein sequence ID" value="QLI69397.1"/>
    <property type="molecule type" value="Genomic_DNA"/>
</dbReference>
<organism evidence="3 4">
    <name type="scientific">Metarhizium brunneum</name>
    <dbReference type="NCBI Taxonomy" id="500148"/>
    <lineage>
        <taxon>Eukaryota</taxon>
        <taxon>Fungi</taxon>
        <taxon>Dikarya</taxon>
        <taxon>Ascomycota</taxon>
        <taxon>Pezizomycotina</taxon>
        <taxon>Sordariomycetes</taxon>
        <taxon>Hypocreomycetidae</taxon>
        <taxon>Hypocreales</taxon>
        <taxon>Clavicipitaceae</taxon>
        <taxon>Metarhizium</taxon>
    </lineage>
</organism>
<dbReference type="GO" id="GO:0045944">
    <property type="term" value="P:positive regulation of transcription by RNA polymerase II"/>
    <property type="evidence" value="ECO:0007669"/>
    <property type="project" value="TreeGrafter"/>
</dbReference>
<sequence length="455" mass="52095">MGTPKKLPSQYGYDAKMDETDRRFWMFYIRNWCPGRSVLEDTNLWLKDFAQMHKSAGVRSAIQSLAGIYIHDYLPFESIRKRVNQRFADAEERFSQLLGDPATAENEAQVNELITIAAILSMQDIVLTERRLKNLSSPRWLQGFSQAEQFLQVTDHGSRFWKPSNVQPSSLRISQSVIVGRAIILAQPMSPLPPPDKFNCQKEASRFGWLLYGTEENMYQIHGGCGFSRKLLHVLSQVTYCAARLEQEAESPVIPTTAIYLHTELLEMRQWSTESMSWNDAKSGPSVIELVHCWPEGYKIKTNADMTDVTAEAWRIAAMIYLQCRVFRLPRNHPDIVSKLNDLAKCIAIMPTSGTQFTAQAPLFPVFLLGLLATVPEHKVVSSNWFDEVLQTPVRSSVPPLHNALLHTWIWIDRDIPVSSPPHLETYQPISLRRPWWEELVTLVRQQEQEVLCLT</sequence>
<comment type="subcellular location">
    <subcellularLocation>
        <location evidence="1">Nucleus</location>
    </subcellularLocation>
</comment>
<evidence type="ECO:0000256" key="2">
    <source>
        <dbReference type="ARBA" id="ARBA00023242"/>
    </source>
</evidence>
<gene>
    <name evidence="3" type="ORF">G6M90_00g062500</name>
</gene>
<dbReference type="GO" id="GO:0000976">
    <property type="term" value="F:transcription cis-regulatory region binding"/>
    <property type="evidence" value="ECO:0007669"/>
    <property type="project" value="TreeGrafter"/>
</dbReference>
<name>A0A7D5UXS3_9HYPO</name>
<proteinExistence type="predicted"/>
<dbReference type="Pfam" id="PF11951">
    <property type="entry name" value="Fungal_trans_2"/>
    <property type="match status" value="1"/>
</dbReference>
<dbReference type="AlphaFoldDB" id="A0A7D5UXS3"/>
<dbReference type="InterPro" id="IPR021858">
    <property type="entry name" value="Fun_TF"/>
</dbReference>
<evidence type="ECO:0000256" key="1">
    <source>
        <dbReference type="ARBA" id="ARBA00004123"/>
    </source>
</evidence>
<evidence type="ECO:0000313" key="4">
    <source>
        <dbReference type="Proteomes" id="UP000510686"/>
    </source>
</evidence>
<dbReference type="PANTHER" id="PTHR37534">
    <property type="entry name" value="TRANSCRIPTIONAL ACTIVATOR PROTEIN UGA3"/>
    <property type="match status" value="1"/>
</dbReference>
<dbReference type="PANTHER" id="PTHR37534:SF7">
    <property type="entry name" value="TRANSCRIPTIONAL ACTIVATOR PROTEIN UGA3"/>
    <property type="match status" value="1"/>
</dbReference>
<evidence type="ECO:0008006" key="5">
    <source>
        <dbReference type="Google" id="ProtNLM"/>
    </source>
</evidence>